<dbReference type="FunCoup" id="G0N4P4">
    <property type="interactions" value="1032"/>
</dbReference>
<evidence type="ECO:0000313" key="2">
    <source>
        <dbReference type="Proteomes" id="UP000008068"/>
    </source>
</evidence>
<organism evidence="2">
    <name type="scientific">Caenorhabditis brenneri</name>
    <name type="common">Nematode worm</name>
    <dbReference type="NCBI Taxonomy" id="135651"/>
    <lineage>
        <taxon>Eukaryota</taxon>
        <taxon>Metazoa</taxon>
        <taxon>Ecdysozoa</taxon>
        <taxon>Nematoda</taxon>
        <taxon>Chromadorea</taxon>
        <taxon>Rhabditida</taxon>
        <taxon>Rhabditina</taxon>
        <taxon>Rhabditomorpha</taxon>
        <taxon>Rhabditoidea</taxon>
        <taxon>Rhabditidae</taxon>
        <taxon>Peloderinae</taxon>
        <taxon>Caenorhabditis</taxon>
    </lineage>
</organism>
<dbReference type="InterPro" id="IPR019382">
    <property type="entry name" value="eIF3l"/>
</dbReference>
<dbReference type="HOGENOM" id="CLU_710237_0_0_1"/>
<proteinExistence type="predicted"/>
<dbReference type="Proteomes" id="UP000008068">
    <property type="component" value="Unassembled WGS sequence"/>
</dbReference>
<name>G0N4P4_CAEBE</name>
<dbReference type="EMBL" id="GL379838">
    <property type="protein sequence ID" value="EGT52726.1"/>
    <property type="molecule type" value="Genomic_DNA"/>
</dbReference>
<dbReference type="eggNOG" id="KOG3677">
    <property type="taxonomic scope" value="Eukaryota"/>
</dbReference>
<dbReference type="Pfam" id="PF10255">
    <property type="entry name" value="Paf67"/>
    <property type="match status" value="1"/>
</dbReference>
<dbReference type="GO" id="GO:0003743">
    <property type="term" value="F:translation initiation factor activity"/>
    <property type="evidence" value="ECO:0007669"/>
    <property type="project" value="InterPro"/>
</dbReference>
<dbReference type="GO" id="GO:0005852">
    <property type="term" value="C:eukaryotic translation initiation factor 3 complex"/>
    <property type="evidence" value="ECO:0007669"/>
    <property type="project" value="InterPro"/>
</dbReference>
<dbReference type="OMA" id="MQYHKIL"/>
<dbReference type="InParanoid" id="G0N4P4"/>
<sequence length="389" mass="44656">MNNARKANDTFNGEGKVMKCGEETTEESQQIQNEELMEFLRNFSNIISNQNAMETALLYKEYKRKFLRGSCFSLDIVNKIADTDVISLLFNELMIRFKKDANHSDESWAIYQEILSVSNLRNLPDIWILDIMQEFVYIYQTHLFNFSHVDNNGKWDTSSVINTLTSLLPNFVDETSDKSFSCSCLAITQLIRIYMTLENHQNVSKMVSHLVSNKVRVKTMDTEVMIRMNYEIGFSLLVLGKFSDAVNLFLDSLSSLKKLSQEEKSEMSFIKQSTEKCIGFCISSNSKIGKAMPKNTVAEIASIHQKSIEEWKDGKVESFWKFFAECSPYISGRESSSSSGWKAHNFKHIKFCLQRVTMWKPLKNLKGLFKVMEVIPFAVVPKSILPVVT</sequence>
<accession>G0N4P4</accession>
<gene>
    <name evidence="1" type="ORF">CAEBREN_00028</name>
</gene>
<evidence type="ECO:0000313" key="1">
    <source>
        <dbReference type="EMBL" id="EGT52726.1"/>
    </source>
</evidence>
<dbReference type="PANTHER" id="PTHR13242:SF1">
    <property type="entry name" value="TPR_REGION DOMAIN-CONTAINING PROTEIN"/>
    <property type="match status" value="1"/>
</dbReference>
<dbReference type="OrthoDB" id="5813769at2759"/>
<protein>
    <submittedName>
        <fullName evidence="1">Uncharacterized protein</fullName>
    </submittedName>
</protein>
<dbReference type="AlphaFoldDB" id="G0N4P4"/>
<dbReference type="STRING" id="135651.G0N4P4"/>
<reference evidence="2" key="1">
    <citation type="submission" date="2011-07" db="EMBL/GenBank/DDBJ databases">
        <authorList>
            <consortium name="Caenorhabditis brenneri Sequencing and Analysis Consortium"/>
            <person name="Wilson R.K."/>
        </authorList>
    </citation>
    <scope>NUCLEOTIDE SEQUENCE [LARGE SCALE GENOMIC DNA]</scope>
    <source>
        <strain evidence="2">PB2801</strain>
    </source>
</reference>
<keyword evidence="2" id="KW-1185">Reference proteome</keyword>
<dbReference type="PANTHER" id="PTHR13242">
    <property type="entry name" value="EUKARYOTIC TRANSLATION INITIATION FACTOR 3"/>
    <property type="match status" value="1"/>
</dbReference>